<accession>A0A919TJA7</accession>
<reference evidence="2 3" key="1">
    <citation type="submission" date="2021-03" db="EMBL/GenBank/DDBJ databases">
        <title>Whole genome shotgun sequence of Actinoplanes toevensis NBRC 105298.</title>
        <authorList>
            <person name="Komaki H."/>
            <person name="Tamura T."/>
        </authorList>
    </citation>
    <scope>NUCLEOTIDE SEQUENCE [LARGE SCALE GENOMIC DNA]</scope>
    <source>
        <strain evidence="2 3">NBRC 105298</strain>
    </source>
</reference>
<name>A0A919TJA7_9ACTN</name>
<sequence length="215" mass="24831">MKVTLDAPERARWELAAMAGRLRSLEVRLAEEQANGEEMRRERDRERRRLERLRRSESYRLGFGLVSLVKDPVHTVPRIGRAVLRRLRGRRPAGDAEVRRAPTAAQRPPVHLYVAIGLDIAAVREFVLTLQQRLLVSPDHRPVVVTDCPSFALLRDLGVLLEYLPDRATWEKHRPDRPWDDVLAQRLSRLYRDHDTARTIIVDRAAPPTLADLLR</sequence>
<feature type="coiled-coil region" evidence="1">
    <location>
        <begin position="15"/>
        <end position="56"/>
    </location>
</feature>
<evidence type="ECO:0000313" key="2">
    <source>
        <dbReference type="EMBL" id="GIM95144.1"/>
    </source>
</evidence>
<protein>
    <submittedName>
        <fullName evidence="2">Uncharacterized protein</fullName>
    </submittedName>
</protein>
<evidence type="ECO:0000313" key="3">
    <source>
        <dbReference type="Proteomes" id="UP000677082"/>
    </source>
</evidence>
<dbReference type="RefSeq" id="WP_246607818.1">
    <property type="nucleotide sequence ID" value="NZ_BOQN01000089.1"/>
</dbReference>
<organism evidence="2 3">
    <name type="scientific">Paractinoplanes toevensis</name>
    <dbReference type="NCBI Taxonomy" id="571911"/>
    <lineage>
        <taxon>Bacteria</taxon>
        <taxon>Bacillati</taxon>
        <taxon>Actinomycetota</taxon>
        <taxon>Actinomycetes</taxon>
        <taxon>Micromonosporales</taxon>
        <taxon>Micromonosporaceae</taxon>
        <taxon>Paractinoplanes</taxon>
    </lineage>
</organism>
<evidence type="ECO:0000256" key="1">
    <source>
        <dbReference type="SAM" id="Coils"/>
    </source>
</evidence>
<dbReference type="EMBL" id="BOQN01000089">
    <property type="protein sequence ID" value="GIM95144.1"/>
    <property type="molecule type" value="Genomic_DNA"/>
</dbReference>
<comment type="caution">
    <text evidence="2">The sequence shown here is derived from an EMBL/GenBank/DDBJ whole genome shotgun (WGS) entry which is preliminary data.</text>
</comment>
<dbReference type="AlphaFoldDB" id="A0A919TJA7"/>
<keyword evidence="3" id="KW-1185">Reference proteome</keyword>
<dbReference type="Proteomes" id="UP000677082">
    <property type="component" value="Unassembled WGS sequence"/>
</dbReference>
<keyword evidence="1" id="KW-0175">Coiled coil</keyword>
<gene>
    <name evidence="2" type="ORF">Ato02nite_069370</name>
</gene>
<proteinExistence type="predicted"/>